<dbReference type="RefSeq" id="WP_012246035.1">
    <property type="nucleotide sequence ID" value="NC_010168.1"/>
</dbReference>
<dbReference type="Proteomes" id="UP000002007">
    <property type="component" value="Chromosome"/>
</dbReference>
<organism evidence="1 2">
    <name type="scientific">Renibacterium salmoninarum (strain ATCC 33209 / DSM 20767 / JCM 11484 / NBRC 15589 / NCIMB 2235)</name>
    <dbReference type="NCBI Taxonomy" id="288705"/>
    <lineage>
        <taxon>Bacteria</taxon>
        <taxon>Bacillati</taxon>
        <taxon>Actinomycetota</taxon>
        <taxon>Actinomycetes</taxon>
        <taxon>Micrococcales</taxon>
        <taxon>Micrococcaceae</taxon>
        <taxon>Renibacterium</taxon>
    </lineage>
</organism>
<evidence type="ECO:0000313" key="2">
    <source>
        <dbReference type="Proteomes" id="UP000002007"/>
    </source>
</evidence>
<protein>
    <submittedName>
        <fullName evidence="1">Uncharacterized protein</fullName>
    </submittedName>
</protein>
<dbReference type="KEGG" id="rsa:RSal33209_2655"/>
<proteinExistence type="predicted"/>
<gene>
    <name evidence="1" type="ordered locus">RSal33209_2655</name>
</gene>
<evidence type="ECO:0000313" key="1">
    <source>
        <dbReference type="EMBL" id="ABY24380.1"/>
    </source>
</evidence>
<dbReference type="eggNOG" id="ENOG5032KXA">
    <property type="taxonomic scope" value="Bacteria"/>
</dbReference>
<keyword evidence="2" id="KW-1185">Reference proteome</keyword>
<reference evidence="2" key="1">
    <citation type="journal article" date="2008" name="J. Bacteriol.">
        <title>Genome sequence of the fish pathogen Renibacterium salmoninarum suggests reductive evolution away from an environmental Arthrobacter ancestor.</title>
        <authorList>
            <person name="Wiens G.D."/>
            <person name="Rockey D.D."/>
            <person name="Wu Z."/>
            <person name="Chang J."/>
            <person name="Levy R."/>
            <person name="Crane S."/>
            <person name="Chen D.S."/>
            <person name="Capri G.R."/>
            <person name="Burnett J.R."/>
            <person name="Sudheesh P.S."/>
            <person name="Schipma M.J."/>
            <person name="Burd H."/>
            <person name="Bhattacharyya A."/>
            <person name="Rhodes L.D."/>
            <person name="Kaul R."/>
            <person name="Strom M.S."/>
        </authorList>
    </citation>
    <scope>NUCLEOTIDE SEQUENCE [LARGE SCALE GENOMIC DNA]</scope>
    <source>
        <strain evidence="2">ATCC 33209 / DSM 20767 / JCM 11484 / NBRC 15589 / NCIMB 2235</strain>
    </source>
</reference>
<accession>A9WRU8</accession>
<dbReference type="AlphaFoldDB" id="A9WRU8"/>
<sequence>MREFKLAVDWGMGWPLNDIMSIEPRPNWDSLITPELKKRMFAWGKYFNDHADLESGSFLSEEKRKWFDLEGVRILNDLNDQAGHLYKFRLELWF</sequence>
<dbReference type="STRING" id="288705.RSal33209_2655"/>
<dbReference type="EMBL" id="CP000910">
    <property type="protein sequence ID" value="ABY24380.1"/>
    <property type="molecule type" value="Genomic_DNA"/>
</dbReference>
<name>A9WRU8_RENSM</name>
<dbReference type="HOGENOM" id="CLU_2384089_0_0_11"/>